<dbReference type="EMBL" id="CP041692">
    <property type="protein sequence ID" value="QDP97028.1"/>
    <property type="molecule type" value="Genomic_DNA"/>
</dbReference>
<dbReference type="InterPro" id="IPR050212">
    <property type="entry name" value="Ntdp-like"/>
</dbReference>
<dbReference type="Proteomes" id="UP000319263">
    <property type="component" value="Chromosome"/>
</dbReference>
<dbReference type="Gene3D" id="2.40.380.10">
    <property type="entry name" value="FomD-like"/>
    <property type="match status" value="1"/>
</dbReference>
<dbReference type="Pfam" id="PF04167">
    <property type="entry name" value="DUF402"/>
    <property type="match status" value="1"/>
</dbReference>
<evidence type="ECO:0000313" key="3">
    <source>
        <dbReference type="EMBL" id="QDP97028.1"/>
    </source>
</evidence>
<keyword evidence="1" id="KW-0378">Hydrolase</keyword>
<keyword evidence="4" id="KW-1185">Reference proteome</keyword>
<dbReference type="KEGG" id="mik:FOE78_14825"/>
<evidence type="ECO:0000313" key="4">
    <source>
        <dbReference type="Proteomes" id="UP000319263"/>
    </source>
</evidence>
<dbReference type="RefSeq" id="WP_143986989.1">
    <property type="nucleotide sequence ID" value="NZ_CP041692.1"/>
</dbReference>
<dbReference type="SUPFAM" id="SSF159234">
    <property type="entry name" value="FomD-like"/>
    <property type="match status" value="1"/>
</dbReference>
<dbReference type="AlphaFoldDB" id="A0A516Q0U9"/>
<dbReference type="OrthoDB" id="3815685at2"/>
<evidence type="ECO:0000256" key="1">
    <source>
        <dbReference type="ARBA" id="ARBA00022801"/>
    </source>
</evidence>
<dbReference type="GO" id="GO:0016787">
    <property type="term" value="F:hydrolase activity"/>
    <property type="evidence" value="ECO:0007669"/>
    <property type="project" value="UniProtKB-KW"/>
</dbReference>
<gene>
    <name evidence="3" type="ORF">FOE78_14825</name>
</gene>
<name>A0A516Q0U9_9ACTN</name>
<dbReference type="PANTHER" id="PTHR39159:SF1">
    <property type="entry name" value="UPF0374 PROTEIN YGAC"/>
    <property type="match status" value="1"/>
</dbReference>
<proteinExistence type="predicted"/>
<dbReference type="InterPro" id="IPR007295">
    <property type="entry name" value="DUF402"/>
</dbReference>
<accession>A0A516Q0U9</accession>
<organism evidence="3 4">
    <name type="scientific">Microlunatus elymi</name>
    <dbReference type="NCBI Taxonomy" id="2596828"/>
    <lineage>
        <taxon>Bacteria</taxon>
        <taxon>Bacillati</taxon>
        <taxon>Actinomycetota</taxon>
        <taxon>Actinomycetes</taxon>
        <taxon>Propionibacteriales</taxon>
        <taxon>Propionibacteriaceae</taxon>
        <taxon>Microlunatus</taxon>
    </lineage>
</organism>
<protein>
    <submittedName>
        <fullName evidence="3">DUF402 domain-containing protein</fullName>
    </submittedName>
</protein>
<feature type="domain" description="DUF402" evidence="2">
    <location>
        <begin position="79"/>
        <end position="183"/>
    </location>
</feature>
<dbReference type="PANTHER" id="PTHR39159">
    <property type="match status" value="1"/>
</dbReference>
<evidence type="ECO:0000259" key="2">
    <source>
        <dbReference type="Pfam" id="PF04167"/>
    </source>
</evidence>
<sequence>MELPLFAPGSTMIAEDRWHDELWAAVPQRVVDSTADQLVTYVPTGAVATRASNRDLPGTETLTRDQRKMLALRTGVARVAEVPEAPDKLFLYRSDRWSRINLGWRSTTGEFLGWYVNFEFPAERTLTGIRTMDLVLDLWVNPDRSWQWKDRSDYLRAVDDHLLDAAVRPHLDDEAALVLDELNTASGPFAEEWTRFRPGPDWAVPVLTDGHAWGGSLWDLPEGRRVMRT</sequence>
<dbReference type="InterPro" id="IPR035930">
    <property type="entry name" value="FomD-like_sf"/>
</dbReference>
<reference evidence="3 4" key="1">
    <citation type="submission" date="2019-07" db="EMBL/GenBank/DDBJ databases">
        <title>Microlunatus dokdonensis sp. nov. isolated from the rhizospheric soil of the wild plant Elymus tsukushiensis.</title>
        <authorList>
            <person name="Ghim S.-Y."/>
            <person name="Hwang Y.-J."/>
            <person name="Son J.-S."/>
            <person name="Shin J.-H."/>
        </authorList>
    </citation>
    <scope>NUCLEOTIDE SEQUENCE [LARGE SCALE GENOMIC DNA]</scope>
    <source>
        <strain evidence="3 4">KUDC0627</strain>
    </source>
</reference>